<evidence type="ECO:0000259" key="2">
    <source>
        <dbReference type="Pfam" id="PF05627"/>
    </source>
</evidence>
<dbReference type="InterPro" id="IPR040387">
    <property type="entry name" value="RIN4/NOI4"/>
</dbReference>
<dbReference type="PANTHER" id="PTHR33159:SF49">
    <property type="entry name" value="RPM1-INTERACTING PROTEIN 4"/>
    <property type="match status" value="1"/>
</dbReference>
<gene>
    <name evidence="3" type="ORF">NC653_010130</name>
</gene>
<sequence length="119" mass="13445">MGLEELERYVASMEELKKNVGIRVDELEKHHRAASIPKFGAWDETDPRSGEGFTVIFNRVKEEKQIASTTFPSVPTQPGSPRNKGNSSSRSKRFFIGSFVLLKCQPNPLWTRSQAHESP</sequence>
<dbReference type="PANTHER" id="PTHR33159">
    <property type="entry name" value="RPM1-INTERACTING PROTEIN 4 (RIN4) FAMILY PROTEIN"/>
    <property type="match status" value="1"/>
</dbReference>
<feature type="region of interest" description="Disordered" evidence="1">
    <location>
        <begin position="67"/>
        <end position="90"/>
    </location>
</feature>
<evidence type="ECO:0000313" key="4">
    <source>
        <dbReference type="Proteomes" id="UP001164929"/>
    </source>
</evidence>
<name>A0AAD6QZ23_9ROSI</name>
<feature type="compositionally biased region" description="Low complexity" evidence="1">
    <location>
        <begin position="79"/>
        <end position="89"/>
    </location>
</feature>
<reference evidence="3 4" key="1">
    <citation type="journal article" date="2023" name="Mol. Ecol. Resour.">
        <title>Chromosome-level genome assembly of a triploid poplar Populus alba 'Berolinensis'.</title>
        <authorList>
            <person name="Chen S."/>
            <person name="Yu Y."/>
            <person name="Wang X."/>
            <person name="Wang S."/>
            <person name="Zhang T."/>
            <person name="Zhou Y."/>
            <person name="He R."/>
            <person name="Meng N."/>
            <person name="Wang Y."/>
            <person name="Liu W."/>
            <person name="Liu Z."/>
            <person name="Liu J."/>
            <person name="Guo Q."/>
            <person name="Huang H."/>
            <person name="Sederoff R.R."/>
            <person name="Wang G."/>
            <person name="Qu G."/>
            <person name="Chen S."/>
        </authorList>
    </citation>
    <scope>NUCLEOTIDE SEQUENCE [LARGE SCALE GENOMIC DNA]</scope>
    <source>
        <strain evidence="3">SC-2020</strain>
    </source>
</reference>
<dbReference type="AlphaFoldDB" id="A0AAD6QZ23"/>
<dbReference type="Pfam" id="PF05627">
    <property type="entry name" value="AvrRpt-cleavage"/>
    <property type="match status" value="1"/>
</dbReference>
<keyword evidence="4" id="KW-1185">Reference proteome</keyword>
<dbReference type="Proteomes" id="UP001164929">
    <property type="component" value="Chromosome 4"/>
</dbReference>
<dbReference type="InterPro" id="IPR008700">
    <property type="entry name" value="TypeIII_avirulence_cleave"/>
</dbReference>
<protein>
    <recommendedName>
        <fullName evidence="2">RIN4 pathogenic type III effector avirulence factor Avr cleavage site domain-containing protein</fullName>
    </recommendedName>
</protein>
<evidence type="ECO:0000256" key="1">
    <source>
        <dbReference type="SAM" id="MobiDB-lite"/>
    </source>
</evidence>
<feature type="compositionally biased region" description="Polar residues" evidence="1">
    <location>
        <begin position="67"/>
        <end position="77"/>
    </location>
</feature>
<feature type="domain" description="RIN4 pathogenic type III effector avirulence factor Avr cleavage site" evidence="2">
    <location>
        <begin position="31"/>
        <end position="65"/>
    </location>
</feature>
<comment type="caution">
    <text evidence="3">The sequence shown here is derived from an EMBL/GenBank/DDBJ whole genome shotgun (WGS) entry which is preliminary data.</text>
</comment>
<organism evidence="3 4">
    <name type="scientific">Populus alba x Populus x berolinensis</name>
    <dbReference type="NCBI Taxonomy" id="444605"/>
    <lineage>
        <taxon>Eukaryota</taxon>
        <taxon>Viridiplantae</taxon>
        <taxon>Streptophyta</taxon>
        <taxon>Embryophyta</taxon>
        <taxon>Tracheophyta</taxon>
        <taxon>Spermatophyta</taxon>
        <taxon>Magnoliopsida</taxon>
        <taxon>eudicotyledons</taxon>
        <taxon>Gunneridae</taxon>
        <taxon>Pentapetalae</taxon>
        <taxon>rosids</taxon>
        <taxon>fabids</taxon>
        <taxon>Malpighiales</taxon>
        <taxon>Salicaceae</taxon>
        <taxon>Saliceae</taxon>
        <taxon>Populus</taxon>
    </lineage>
</organism>
<dbReference type="EMBL" id="JAQIZT010000004">
    <property type="protein sequence ID" value="KAJ6999340.1"/>
    <property type="molecule type" value="Genomic_DNA"/>
</dbReference>
<dbReference type="GO" id="GO:0005886">
    <property type="term" value="C:plasma membrane"/>
    <property type="evidence" value="ECO:0007669"/>
    <property type="project" value="TreeGrafter"/>
</dbReference>
<proteinExistence type="predicted"/>
<evidence type="ECO:0000313" key="3">
    <source>
        <dbReference type="EMBL" id="KAJ6999340.1"/>
    </source>
</evidence>
<accession>A0AAD6QZ23</accession>